<dbReference type="PANTHER" id="PTHR36681">
    <property type="entry name" value="NUCLEAR GTPASE, GERMINAL CENTER-ASSOCIATED, TANDEM DUPLICATE 3"/>
    <property type="match status" value="1"/>
</dbReference>
<dbReference type="SUPFAM" id="SSF52540">
    <property type="entry name" value="P-loop containing nucleoside triphosphate hydrolases"/>
    <property type="match status" value="1"/>
</dbReference>
<evidence type="ECO:0000256" key="1">
    <source>
        <dbReference type="SAM" id="Coils"/>
    </source>
</evidence>
<feature type="region of interest" description="Disordered" evidence="2">
    <location>
        <begin position="1"/>
        <end position="37"/>
    </location>
</feature>
<evidence type="ECO:0000313" key="5">
    <source>
        <dbReference type="Proteomes" id="UP001152024"/>
    </source>
</evidence>
<dbReference type="InterPro" id="IPR027417">
    <property type="entry name" value="P-loop_NTPase"/>
</dbReference>
<dbReference type="Pfam" id="PF24564">
    <property type="entry name" value="DUF7605"/>
    <property type="match status" value="1"/>
</dbReference>
<evidence type="ECO:0000256" key="2">
    <source>
        <dbReference type="SAM" id="MobiDB-lite"/>
    </source>
</evidence>
<protein>
    <recommendedName>
        <fullName evidence="3">DUF7605 domain-containing protein</fullName>
    </recommendedName>
</protein>
<organism evidence="4 5">
    <name type="scientific">Fusarium equiseti</name>
    <name type="common">Fusarium scirpi</name>
    <dbReference type="NCBI Taxonomy" id="61235"/>
    <lineage>
        <taxon>Eukaryota</taxon>
        <taxon>Fungi</taxon>
        <taxon>Dikarya</taxon>
        <taxon>Ascomycota</taxon>
        <taxon>Pezizomycotina</taxon>
        <taxon>Sordariomycetes</taxon>
        <taxon>Hypocreomycetidae</taxon>
        <taxon>Hypocreales</taxon>
        <taxon>Nectriaceae</taxon>
        <taxon>Fusarium</taxon>
        <taxon>Fusarium incarnatum-equiseti species complex</taxon>
    </lineage>
</organism>
<feature type="domain" description="DUF7605" evidence="3">
    <location>
        <begin position="728"/>
        <end position="897"/>
    </location>
</feature>
<dbReference type="Proteomes" id="UP001152024">
    <property type="component" value="Unassembled WGS sequence"/>
</dbReference>
<evidence type="ECO:0000313" key="4">
    <source>
        <dbReference type="EMBL" id="KAJ4139798.1"/>
    </source>
</evidence>
<reference evidence="4" key="1">
    <citation type="submission" date="2022-09" db="EMBL/GenBank/DDBJ databases">
        <title>Fusarium specimens isolated from Avocado Roots.</title>
        <authorList>
            <person name="Stajich J."/>
            <person name="Roper C."/>
            <person name="Heimlech-Rivalta G."/>
        </authorList>
    </citation>
    <scope>NUCLEOTIDE SEQUENCE</scope>
    <source>
        <strain evidence="4">CF00095</strain>
    </source>
</reference>
<dbReference type="EMBL" id="JAOQBH010000002">
    <property type="protein sequence ID" value="KAJ4139798.1"/>
    <property type="molecule type" value="Genomic_DNA"/>
</dbReference>
<proteinExistence type="predicted"/>
<evidence type="ECO:0000259" key="3">
    <source>
        <dbReference type="Pfam" id="PF24564"/>
    </source>
</evidence>
<sequence>MEPNAPMATHTPVKRERSPSLDQVLDAPNPKRQTGDVSGVVRASVEFPWRTCENLSDVERLKIKERAVIEAEKYCEQIRKILESVLRIPRDSTESIMMGRRIVKHWCDEHDQIRSKHKSRQILVGVEGPTGAGKSSFLGSLLKIPELFPSGQESAATAVIGTASWNWDDDPGYEFRAEVLFRPKNEIGNELQELLEELKRWTRLTSGQGPIEEDDNDNERADTIAICRSAIEHQLPRVKAVWGMDEEKLLQLANRVSQDLSYKDAVRKILCKNYTAEEFLNDGKAEFNASTAKDLSAKIKPFLDSSPSTHGGGKQFSAWPLVKSVHIYAKADILKHGITLVDLPGCGDAVESRSEVAQKVSHTLDVRMVVSPIIRATDEKQGQALMQNGFDEAQMRIRGKLDGRGFCVIASKMDDMKVDSYITGCPELANDQELLQKEKRLGDLKEEKEGLKETRRDLKAAKKLAERQKNKASKSYEKAMKKHALKLQTNPNESGAHLTDLEAERDARVQAFNDADRQLKRCEFRKTQIETEMAYIHDWLHHRAYQTRNARVMKRLRTNFAMRQSRLDDGNTPVKPRAAPEYVLPILPVSTRAFWQLESTETPMPGFPSLVYTGVPAAEKWLHRATLAKREKHLDETLDGYQNLMTMMRIYSATNGQNGDINFTRSQVENALAETHGFYTNKLGSKLAETCREINNLDPLEHKDRAKQRFLREACRIVQKWGYKFPHIENNVEKMHFCTYGANIRRMGRPYKSITNGVTYTWIENLAAPIIKTLSRDWDRKMNLQLPLIRRPMVSDYSRIFIEYLDAIQRVINDKVPPLGACFESMRPILENSQRAMSTKIGNVLSTLAEKSALVTVDAVIYLQEEMKATFQAAAEDVGTGCHARRQETIKTKIEEDVDFICEEMIKRLVDGIAERKAEVPAQLRDAAAEGPRIIVQQLSFLVNNLVENISSDPKMKAKKLGIQNGVRAQIQGWEALWAKEGNYEAHILDQDLEIPDIIPEPVIREVPESDDEAVDDSSDDEDDEA</sequence>
<feature type="compositionally biased region" description="Acidic residues" evidence="2">
    <location>
        <begin position="1009"/>
        <end position="1026"/>
    </location>
</feature>
<accession>A0ABQ8RPD4</accession>
<name>A0ABQ8RPD4_FUSEQ</name>
<feature type="region of interest" description="Disordered" evidence="2">
    <location>
        <begin position="1002"/>
        <end position="1026"/>
    </location>
</feature>
<gene>
    <name evidence="4" type="ORF">NW768_001142</name>
</gene>
<dbReference type="InterPro" id="IPR056024">
    <property type="entry name" value="DUF7605"/>
</dbReference>
<dbReference type="Gene3D" id="3.40.50.300">
    <property type="entry name" value="P-loop containing nucleotide triphosphate hydrolases"/>
    <property type="match status" value="1"/>
</dbReference>
<keyword evidence="5" id="KW-1185">Reference proteome</keyword>
<keyword evidence="1" id="KW-0175">Coiled coil</keyword>
<comment type="caution">
    <text evidence="4">The sequence shown here is derived from an EMBL/GenBank/DDBJ whole genome shotgun (WGS) entry which is preliminary data.</text>
</comment>
<feature type="coiled-coil region" evidence="1">
    <location>
        <begin position="434"/>
        <end position="482"/>
    </location>
</feature>
<dbReference type="PANTHER" id="PTHR36681:SF3">
    <property type="entry name" value="NUCLEAR GTPASE, GERMINAL CENTER-ASSOCIATED, TANDEM DUPLICATE 3"/>
    <property type="match status" value="1"/>
</dbReference>